<dbReference type="GeneID" id="106778738"/>
<dbReference type="InterPro" id="IPR021109">
    <property type="entry name" value="Peptidase_aspartic_dom_sf"/>
</dbReference>
<dbReference type="STRING" id="3916.A0A1S3VUZ6"/>
<feature type="region of interest" description="Disordered" evidence="2">
    <location>
        <begin position="123"/>
        <end position="149"/>
    </location>
</feature>
<dbReference type="AlphaFoldDB" id="A0A1S3VUZ6"/>
<dbReference type="Gene3D" id="2.40.70.10">
    <property type="entry name" value="Acid Proteases"/>
    <property type="match status" value="1"/>
</dbReference>
<accession>A0A1S3VUZ6</accession>
<gene>
    <name evidence="5" type="primary">LOC106778738</name>
</gene>
<dbReference type="Proteomes" id="UP000087766">
    <property type="component" value="Unplaced"/>
</dbReference>
<name>A0A1S3VUZ6_VIGRR</name>
<evidence type="ECO:0000256" key="1">
    <source>
        <dbReference type="PROSITE-ProRule" id="PRU00047"/>
    </source>
</evidence>
<dbReference type="KEGG" id="vra:106778738"/>
<dbReference type="SUPFAM" id="SSF57756">
    <property type="entry name" value="Retrovirus zinc finger-like domains"/>
    <property type="match status" value="1"/>
</dbReference>
<proteinExistence type="predicted"/>
<sequence>MWEVLQVTHEGTDDVKRAKKNTLIQEYEMFRMQQGETIADVQKRFTHIVNHLFGLGKKFDTNELNVKILKSLNRIWQPKVTTITESQDLTSMPMAVLFGKLREHELELNRLSVEEAQGKRKTLAFKTENSKGTSLEKDEESEDEDEDDDDMIHMFRKFNKFMKLKGKDQFKKDRKKKQRSSSNYRCYGCGEKGRVNADCPNLKKGEEKKSLKKKNVYIAWNDNASSTCSNDFIEEANLCLTTIVDDTTSQWRPKKKPIIWAINSNTTKVTSTKGGNLTQVWVKVRMDNLRKRHNSIDHDNNHRYGKTKVKIGKALIDLGSSINLIPLSLLERIGGLKVKSTKINLQMTDGSTKKPYVVAEDVVVCIEKLKFLVAFVVMEIEEDEKMSIILRRPFMKTAKVIINVDDGMILLQDQEKKVIFNVFKAEQQTQEEMISHKAAYEDAPVTSPKDAKPVIKGMASSSGKRIKTIGNKRKEPEHFYSNKFLSRRHEQNFLRVQDRRLLMECKVRWITSFAPQFGEELERREWENVVAYPTLANIAVVKDFDTNARALAKSHKED</sequence>
<keyword evidence="1" id="KW-0862">Zinc</keyword>
<dbReference type="RefSeq" id="XP_014522211.1">
    <property type="nucleotide sequence ID" value="XM_014666725.1"/>
</dbReference>
<dbReference type="OrthoDB" id="1436424at2759"/>
<dbReference type="InterPro" id="IPR001878">
    <property type="entry name" value="Znf_CCHC"/>
</dbReference>
<feature type="domain" description="CCHC-type" evidence="3">
    <location>
        <begin position="185"/>
        <end position="201"/>
    </location>
</feature>
<keyword evidence="1" id="KW-0479">Metal-binding</keyword>
<evidence type="ECO:0000313" key="5">
    <source>
        <dbReference type="RefSeq" id="XP_014522211.1"/>
    </source>
</evidence>
<dbReference type="PANTHER" id="PTHR33067:SF9">
    <property type="entry name" value="RNA-DIRECTED DNA POLYMERASE"/>
    <property type="match status" value="1"/>
</dbReference>
<dbReference type="InterPro" id="IPR036875">
    <property type="entry name" value="Znf_CCHC_sf"/>
</dbReference>
<dbReference type="GO" id="GO:0003676">
    <property type="term" value="F:nucleic acid binding"/>
    <property type="evidence" value="ECO:0007669"/>
    <property type="project" value="InterPro"/>
</dbReference>
<keyword evidence="4" id="KW-1185">Reference proteome</keyword>
<feature type="compositionally biased region" description="Acidic residues" evidence="2">
    <location>
        <begin position="137"/>
        <end position="149"/>
    </location>
</feature>
<dbReference type="CDD" id="cd00303">
    <property type="entry name" value="retropepsin_like"/>
    <property type="match status" value="1"/>
</dbReference>
<dbReference type="GO" id="GO:0008270">
    <property type="term" value="F:zinc ion binding"/>
    <property type="evidence" value="ECO:0007669"/>
    <property type="project" value="UniProtKB-KW"/>
</dbReference>
<organism evidence="4 5">
    <name type="scientific">Vigna radiata var. radiata</name>
    <name type="common">Mung bean</name>
    <name type="synonym">Phaseolus aureus</name>
    <dbReference type="NCBI Taxonomy" id="3916"/>
    <lineage>
        <taxon>Eukaryota</taxon>
        <taxon>Viridiplantae</taxon>
        <taxon>Streptophyta</taxon>
        <taxon>Embryophyta</taxon>
        <taxon>Tracheophyta</taxon>
        <taxon>Spermatophyta</taxon>
        <taxon>Magnoliopsida</taxon>
        <taxon>eudicotyledons</taxon>
        <taxon>Gunneridae</taxon>
        <taxon>Pentapetalae</taxon>
        <taxon>rosids</taxon>
        <taxon>fabids</taxon>
        <taxon>Fabales</taxon>
        <taxon>Fabaceae</taxon>
        <taxon>Papilionoideae</taxon>
        <taxon>50 kb inversion clade</taxon>
        <taxon>NPAAA clade</taxon>
        <taxon>indigoferoid/millettioid clade</taxon>
        <taxon>Phaseoleae</taxon>
        <taxon>Vigna</taxon>
    </lineage>
</organism>
<dbReference type="Pfam" id="PF14223">
    <property type="entry name" value="Retrotran_gag_2"/>
    <property type="match status" value="1"/>
</dbReference>
<evidence type="ECO:0000313" key="4">
    <source>
        <dbReference type="Proteomes" id="UP000087766"/>
    </source>
</evidence>
<evidence type="ECO:0000259" key="3">
    <source>
        <dbReference type="PROSITE" id="PS50158"/>
    </source>
</evidence>
<dbReference type="PANTHER" id="PTHR33067">
    <property type="entry name" value="RNA-DIRECTED DNA POLYMERASE-RELATED"/>
    <property type="match status" value="1"/>
</dbReference>
<protein>
    <submittedName>
        <fullName evidence="5">Uncharacterized protein LOC106778738</fullName>
    </submittedName>
</protein>
<dbReference type="PROSITE" id="PS50158">
    <property type="entry name" value="ZF_CCHC"/>
    <property type="match status" value="1"/>
</dbReference>
<keyword evidence="1" id="KW-0863">Zinc-finger</keyword>
<evidence type="ECO:0000256" key="2">
    <source>
        <dbReference type="SAM" id="MobiDB-lite"/>
    </source>
</evidence>
<reference evidence="5" key="1">
    <citation type="submission" date="2025-08" db="UniProtKB">
        <authorList>
            <consortium name="RefSeq"/>
        </authorList>
    </citation>
    <scope>IDENTIFICATION</scope>
    <source>
        <tissue evidence="5">Leaf</tissue>
    </source>
</reference>